<proteinExistence type="predicted"/>
<dbReference type="PANTHER" id="PTHR31531">
    <property type="entry name" value="E3 UBIQUITIN-PROTEIN LIGASE E3D FAMILY MEMBER"/>
    <property type="match status" value="1"/>
</dbReference>
<sequence length="416" mass="45552">MAIPPIQLYAELLANIRQVSVSAIFGGPVDNARTTAAVLSDGQTLRVQHDGQTSATMTLPGRVASVGQKKELPIQGAALASGNVTWRLPVAAVEDEYDRIVDDSLAPWSAPGLPAKARIACRTCDTEIVATNTIQTWKDLPSDNWAEMMEFWHCHKPDTKKPDTEGDDKAGTQDRLTDRGYGANGGFSAARGVGFVDLTTLLLLEDDCHRLLFSSSTAEEASLDRDVMLSSAPANLRGLHVYCPSCRTQVGYLTLRRQQSVHLFKWQVFVTGINSTAPTMAECVAATLVATVQRTGSSKSFLLPIYELERTTGRADASDDEEKVLQVWVLNSTIEYAAWPTVTLSGPAIKLLYRFVARKVAEETLDRLNSDVQEISLPRETIAAVACLLEASNDLLPSRDRSFQEWKIGLLTRWKG</sequence>
<evidence type="ECO:0000313" key="2">
    <source>
        <dbReference type="EMBL" id="CAK7271893.1"/>
    </source>
</evidence>
<gene>
    <name evidence="2" type="ORF">SEPCBS57363_004854</name>
</gene>
<evidence type="ECO:0000256" key="1">
    <source>
        <dbReference type="SAM" id="MobiDB-lite"/>
    </source>
</evidence>
<name>A0ABP0DUA7_9PEZI</name>
<keyword evidence="3" id="KW-1185">Reference proteome</keyword>
<evidence type="ECO:0008006" key="4">
    <source>
        <dbReference type="Google" id="ProtNLM"/>
    </source>
</evidence>
<dbReference type="InterPro" id="IPR019193">
    <property type="entry name" value="UBQ-conj_enz_E2-bd_prot"/>
</dbReference>
<dbReference type="PANTHER" id="PTHR31531:SF2">
    <property type="entry name" value="E3 UBIQUITIN-PROTEIN LIGASE E3D"/>
    <property type="match status" value="1"/>
</dbReference>
<accession>A0ABP0DUA7</accession>
<protein>
    <recommendedName>
        <fullName evidence="4">Ubiquitin-conjugating enzyme E2C-binding protein</fullName>
    </recommendedName>
</protein>
<organism evidence="2 3">
    <name type="scientific">Sporothrix epigloea</name>
    <dbReference type="NCBI Taxonomy" id="1892477"/>
    <lineage>
        <taxon>Eukaryota</taxon>
        <taxon>Fungi</taxon>
        <taxon>Dikarya</taxon>
        <taxon>Ascomycota</taxon>
        <taxon>Pezizomycotina</taxon>
        <taxon>Sordariomycetes</taxon>
        <taxon>Sordariomycetidae</taxon>
        <taxon>Ophiostomatales</taxon>
        <taxon>Ophiostomataceae</taxon>
        <taxon>Sporothrix</taxon>
    </lineage>
</organism>
<dbReference type="EMBL" id="CAWUOM010000096">
    <property type="protein sequence ID" value="CAK7271893.1"/>
    <property type="molecule type" value="Genomic_DNA"/>
</dbReference>
<comment type="caution">
    <text evidence="2">The sequence shown here is derived from an EMBL/GenBank/DDBJ whole genome shotgun (WGS) entry which is preliminary data.</text>
</comment>
<evidence type="ECO:0000313" key="3">
    <source>
        <dbReference type="Proteomes" id="UP001642501"/>
    </source>
</evidence>
<reference evidence="2 3" key="1">
    <citation type="submission" date="2024-01" db="EMBL/GenBank/DDBJ databases">
        <authorList>
            <person name="Allen C."/>
            <person name="Tagirdzhanova G."/>
        </authorList>
    </citation>
    <scope>NUCLEOTIDE SEQUENCE [LARGE SCALE GENOMIC DNA]</scope>
    <source>
        <strain evidence="2 3">CBS 573.63</strain>
    </source>
</reference>
<feature type="region of interest" description="Disordered" evidence="1">
    <location>
        <begin position="156"/>
        <end position="177"/>
    </location>
</feature>
<dbReference type="Proteomes" id="UP001642501">
    <property type="component" value="Unassembled WGS sequence"/>
</dbReference>
<dbReference type="Pfam" id="PF09814">
    <property type="entry name" value="HECT_2"/>
    <property type="match status" value="1"/>
</dbReference>